<dbReference type="EMBL" id="CM018048">
    <property type="protein sequence ID" value="KAA8520950.1"/>
    <property type="molecule type" value="Genomic_DNA"/>
</dbReference>
<evidence type="ECO:0000256" key="1">
    <source>
        <dbReference type="SAM" id="MobiDB-lite"/>
    </source>
</evidence>
<evidence type="ECO:0000313" key="2">
    <source>
        <dbReference type="EMBL" id="KAA8520950.1"/>
    </source>
</evidence>
<accession>A0A5J4ZR82</accession>
<dbReference type="PANTHER" id="PTHR35704">
    <property type="entry name" value="OS02G0254600 PROTEIN"/>
    <property type="match status" value="1"/>
</dbReference>
<dbReference type="Proteomes" id="UP000325577">
    <property type="component" value="Linkage Group LG5"/>
</dbReference>
<dbReference type="OrthoDB" id="690994at2759"/>
<name>A0A5J4ZR82_9ASTE</name>
<feature type="compositionally biased region" description="Basic and acidic residues" evidence="1">
    <location>
        <begin position="77"/>
        <end position="99"/>
    </location>
</feature>
<feature type="region of interest" description="Disordered" evidence="1">
    <location>
        <begin position="75"/>
        <end position="105"/>
    </location>
</feature>
<keyword evidence="3" id="KW-1185">Reference proteome</keyword>
<dbReference type="PANTHER" id="PTHR35704:SF1">
    <property type="entry name" value="OS02G0254600 PROTEIN"/>
    <property type="match status" value="1"/>
</dbReference>
<sequence>MFFMFAGAILAMLLAVLVSYVNVFNYTYRLVSRIPEAVSRTPSSQPESGILVEEIKVVSRPSKIMGNCMETCQQSPEVERYQEQEQEQHEEEEKARGSGEESGFGFGTSGVRIKIVLTKEELGWLMLQLENKGGKRLEDVLGEIEKGRSRKVAGWKPSLESIMESPEVLAEMDR</sequence>
<evidence type="ECO:0000313" key="3">
    <source>
        <dbReference type="Proteomes" id="UP000325577"/>
    </source>
</evidence>
<dbReference type="AlphaFoldDB" id="A0A5J4ZR82"/>
<reference evidence="2 3" key="1">
    <citation type="submission" date="2019-09" db="EMBL/GenBank/DDBJ databases">
        <title>A chromosome-level genome assembly of the Chinese tupelo Nyssa sinensis.</title>
        <authorList>
            <person name="Yang X."/>
            <person name="Kang M."/>
            <person name="Yang Y."/>
            <person name="Xiong H."/>
            <person name="Wang M."/>
            <person name="Zhang Z."/>
            <person name="Wang Z."/>
            <person name="Wu H."/>
            <person name="Ma T."/>
            <person name="Liu J."/>
            <person name="Xi Z."/>
        </authorList>
    </citation>
    <scope>NUCLEOTIDE SEQUENCE [LARGE SCALE GENOMIC DNA]</scope>
    <source>
        <strain evidence="2">J267</strain>
        <tissue evidence="2">Leaf</tissue>
    </source>
</reference>
<organism evidence="2 3">
    <name type="scientific">Nyssa sinensis</name>
    <dbReference type="NCBI Taxonomy" id="561372"/>
    <lineage>
        <taxon>Eukaryota</taxon>
        <taxon>Viridiplantae</taxon>
        <taxon>Streptophyta</taxon>
        <taxon>Embryophyta</taxon>
        <taxon>Tracheophyta</taxon>
        <taxon>Spermatophyta</taxon>
        <taxon>Magnoliopsida</taxon>
        <taxon>eudicotyledons</taxon>
        <taxon>Gunneridae</taxon>
        <taxon>Pentapetalae</taxon>
        <taxon>asterids</taxon>
        <taxon>Cornales</taxon>
        <taxon>Nyssaceae</taxon>
        <taxon>Nyssa</taxon>
    </lineage>
</organism>
<protein>
    <submittedName>
        <fullName evidence="2">Uncharacterized protein</fullName>
    </submittedName>
</protein>
<proteinExistence type="predicted"/>
<gene>
    <name evidence="2" type="ORF">F0562_011623</name>
</gene>